<comment type="caution">
    <text evidence="1">The sequence shown here is derived from an EMBL/GenBank/DDBJ whole genome shotgun (WGS) entry which is preliminary data.</text>
</comment>
<dbReference type="Proteomes" id="UP000317650">
    <property type="component" value="Chromosome 8"/>
</dbReference>
<dbReference type="AlphaFoldDB" id="A0A4S8K775"/>
<dbReference type="EMBL" id="PYDT01000002">
    <property type="protein sequence ID" value="THU70748.1"/>
    <property type="molecule type" value="Genomic_DNA"/>
</dbReference>
<reference evidence="1 2" key="1">
    <citation type="journal article" date="2019" name="Nat. Plants">
        <title>Genome sequencing of Musa balbisiana reveals subgenome evolution and function divergence in polyploid bananas.</title>
        <authorList>
            <person name="Yao X."/>
        </authorList>
    </citation>
    <scope>NUCLEOTIDE SEQUENCE [LARGE SCALE GENOMIC DNA]</scope>
    <source>
        <strain evidence="2">cv. DH-PKW</strain>
        <tissue evidence="1">Leaves</tissue>
    </source>
</reference>
<accession>A0A4S8K775</accession>
<evidence type="ECO:0000313" key="2">
    <source>
        <dbReference type="Proteomes" id="UP000317650"/>
    </source>
</evidence>
<protein>
    <submittedName>
        <fullName evidence="1">Uncharacterized protein</fullName>
    </submittedName>
</protein>
<gene>
    <name evidence="1" type="ORF">C4D60_Mb08t28250</name>
</gene>
<name>A0A4S8K775_MUSBA</name>
<organism evidence="1 2">
    <name type="scientific">Musa balbisiana</name>
    <name type="common">Banana</name>
    <dbReference type="NCBI Taxonomy" id="52838"/>
    <lineage>
        <taxon>Eukaryota</taxon>
        <taxon>Viridiplantae</taxon>
        <taxon>Streptophyta</taxon>
        <taxon>Embryophyta</taxon>
        <taxon>Tracheophyta</taxon>
        <taxon>Spermatophyta</taxon>
        <taxon>Magnoliopsida</taxon>
        <taxon>Liliopsida</taxon>
        <taxon>Zingiberales</taxon>
        <taxon>Musaceae</taxon>
        <taxon>Musa</taxon>
    </lineage>
</organism>
<proteinExistence type="predicted"/>
<keyword evidence="2" id="KW-1185">Reference proteome</keyword>
<evidence type="ECO:0000313" key="1">
    <source>
        <dbReference type="EMBL" id="THU70748.1"/>
    </source>
</evidence>
<sequence length="68" mass="7299">MFSYRNRKPGGTHAPFKIGNVRLPSAAIVGDPHALSTSLSNLIHLPLTKPASAAALLLSSFITLRCYH</sequence>